<sequence>MATTNVRHRRQAGTCQRVVFFLWICILIHTASAAKKIRYASDKECDRYSLDAVYNERFKPITENIFKDSQEFVNRVSDLMIDSLSSIMASLPDRDSSDNQEKKMFTQFKSLKSAFSSRLKKTQKKISTAWEALIANHFDLMYDNGKATLKEYLNKTQNMTEAYSESRRTLDASMESFVGFVKGVVRDGLQGISLAAEESLKKDEAAKTNATEEGDKSSTDENNTESREDKLMNKKVEIAEMIVQGFLGKITVESIKRKIDLFKKVTINPEDRESVLEDLLFDILMIKNRIRAIIHDDIPNDKGNIDLARRSVYTYWADMAENMYKDKLKAKQSTESGGDAFYKKLWSDENQLVDTLLNLMEIYSAS</sequence>
<protein>
    <submittedName>
        <fullName evidence="3">Uncharacterized protein</fullName>
    </submittedName>
</protein>
<comment type="caution">
    <text evidence="3">The sequence shown here is derived from an EMBL/GenBank/DDBJ whole genome shotgun (WGS) entry which is preliminary data.</text>
</comment>
<name>A0A8X6KKC5_NEPPI</name>
<dbReference type="AlphaFoldDB" id="A0A8X6KKC5"/>
<dbReference type="OrthoDB" id="6425544at2759"/>
<evidence type="ECO:0000256" key="1">
    <source>
        <dbReference type="SAM" id="MobiDB-lite"/>
    </source>
</evidence>
<feature type="signal peptide" evidence="2">
    <location>
        <begin position="1"/>
        <end position="33"/>
    </location>
</feature>
<accession>A0A8X6KKC5</accession>
<evidence type="ECO:0000313" key="3">
    <source>
        <dbReference type="EMBL" id="GFS55478.1"/>
    </source>
</evidence>
<keyword evidence="2" id="KW-0732">Signal</keyword>
<feature type="region of interest" description="Disordered" evidence="1">
    <location>
        <begin position="203"/>
        <end position="229"/>
    </location>
</feature>
<evidence type="ECO:0000313" key="4">
    <source>
        <dbReference type="Proteomes" id="UP000887013"/>
    </source>
</evidence>
<feature type="compositionally biased region" description="Basic and acidic residues" evidence="1">
    <location>
        <begin position="213"/>
        <end position="229"/>
    </location>
</feature>
<organism evidence="3 4">
    <name type="scientific">Nephila pilipes</name>
    <name type="common">Giant wood spider</name>
    <name type="synonym">Nephila maculata</name>
    <dbReference type="NCBI Taxonomy" id="299642"/>
    <lineage>
        <taxon>Eukaryota</taxon>
        <taxon>Metazoa</taxon>
        <taxon>Ecdysozoa</taxon>
        <taxon>Arthropoda</taxon>
        <taxon>Chelicerata</taxon>
        <taxon>Arachnida</taxon>
        <taxon>Araneae</taxon>
        <taxon>Araneomorphae</taxon>
        <taxon>Entelegynae</taxon>
        <taxon>Araneoidea</taxon>
        <taxon>Nephilidae</taxon>
        <taxon>Nephila</taxon>
    </lineage>
</organism>
<reference evidence="3" key="1">
    <citation type="submission" date="2020-08" db="EMBL/GenBank/DDBJ databases">
        <title>Multicomponent nature underlies the extraordinary mechanical properties of spider dragline silk.</title>
        <authorList>
            <person name="Kono N."/>
            <person name="Nakamura H."/>
            <person name="Mori M."/>
            <person name="Yoshida Y."/>
            <person name="Ohtoshi R."/>
            <person name="Malay A.D."/>
            <person name="Moran D.A.P."/>
            <person name="Tomita M."/>
            <person name="Numata K."/>
            <person name="Arakawa K."/>
        </authorList>
    </citation>
    <scope>NUCLEOTIDE SEQUENCE</scope>
</reference>
<feature type="chain" id="PRO_5036459767" evidence="2">
    <location>
        <begin position="34"/>
        <end position="366"/>
    </location>
</feature>
<dbReference type="EMBL" id="BMAW01092570">
    <property type="protein sequence ID" value="GFS55478.1"/>
    <property type="molecule type" value="Genomic_DNA"/>
</dbReference>
<keyword evidence="4" id="KW-1185">Reference proteome</keyword>
<gene>
    <name evidence="3" type="primary">X975_01199</name>
    <name evidence="3" type="ORF">NPIL_559731</name>
</gene>
<evidence type="ECO:0000256" key="2">
    <source>
        <dbReference type="SAM" id="SignalP"/>
    </source>
</evidence>
<proteinExistence type="predicted"/>
<dbReference type="Proteomes" id="UP000887013">
    <property type="component" value="Unassembled WGS sequence"/>
</dbReference>